<dbReference type="KEGG" id="faf:OE104_09730"/>
<dbReference type="Proteomes" id="UP001164718">
    <property type="component" value="Chromosome"/>
</dbReference>
<organism evidence="1 2">
    <name type="scientific">Fervidibacillus albus</name>
    <dbReference type="NCBI Taxonomy" id="2980026"/>
    <lineage>
        <taxon>Bacteria</taxon>
        <taxon>Bacillati</taxon>
        <taxon>Bacillota</taxon>
        <taxon>Bacilli</taxon>
        <taxon>Bacillales</taxon>
        <taxon>Bacillaceae</taxon>
        <taxon>Fervidibacillus</taxon>
    </lineage>
</organism>
<protein>
    <submittedName>
        <fullName evidence="1">Uncharacterized protein</fullName>
    </submittedName>
</protein>
<evidence type="ECO:0000313" key="2">
    <source>
        <dbReference type="Proteomes" id="UP001164718"/>
    </source>
</evidence>
<dbReference type="AlphaFoldDB" id="A0A9E8LT32"/>
<dbReference type="EMBL" id="CP106878">
    <property type="protein sequence ID" value="WAA08885.1"/>
    <property type="molecule type" value="Genomic_DNA"/>
</dbReference>
<evidence type="ECO:0000313" key="1">
    <source>
        <dbReference type="EMBL" id="WAA08885.1"/>
    </source>
</evidence>
<accession>A0A9E8LT32</accession>
<sequence>MYIVYFMENKNVILCQYRKQIPNLHEKIRMKGRMGTITNIQEREGFKIYVEVLFEKRKRRN</sequence>
<keyword evidence="2" id="KW-1185">Reference proteome</keyword>
<gene>
    <name evidence="1" type="ORF">OE104_09730</name>
</gene>
<reference evidence="1" key="1">
    <citation type="submission" date="2022-09" db="EMBL/GenBank/DDBJ databases">
        <title>Complete Genomes of Fervidibacillus albus and Fervidibacillus halotolerans isolated from tidal flat sediments.</title>
        <authorList>
            <person name="Kwon K.K."/>
            <person name="Yang S.-H."/>
            <person name="Park M.J."/>
            <person name="Oh H.-M."/>
        </authorList>
    </citation>
    <scope>NUCLEOTIDE SEQUENCE</scope>
    <source>
        <strain evidence="1">MEBiC13591</strain>
    </source>
</reference>
<name>A0A9E8LT32_9BACI</name>
<dbReference type="RefSeq" id="WP_275416668.1">
    <property type="nucleotide sequence ID" value="NZ_CP106878.1"/>
</dbReference>
<proteinExistence type="predicted"/>